<dbReference type="Proteomes" id="UP000288789">
    <property type="component" value="Unassembled WGS sequence"/>
</dbReference>
<name>A0A443Z5J0_9GAMM</name>
<evidence type="ECO:0000256" key="1">
    <source>
        <dbReference type="SAM" id="SignalP"/>
    </source>
</evidence>
<feature type="signal peptide" evidence="1">
    <location>
        <begin position="1"/>
        <end position="22"/>
    </location>
</feature>
<accession>A0A443Z5J0</accession>
<dbReference type="RefSeq" id="WP_128351428.1">
    <property type="nucleotide sequence ID" value="NZ_RSFE01000002.1"/>
</dbReference>
<feature type="chain" id="PRO_5019367117" description="Chalcone isomerase domain-containing protein" evidence="1">
    <location>
        <begin position="23"/>
        <end position="173"/>
    </location>
</feature>
<dbReference type="InterPro" id="IPR016087">
    <property type="entry name" value="Chalcone_isomerase"/>
</dbReference>
<dbReference type="AlphaFoldDB" id="A0A443Z5J0"/>
<feature type="domain" description="Chalcone isomerase" evidence="2">
    <location>
        <begin position="42"/>
        <end position="170"/>
    </location>
</feature>
<dbReference type="Pfam" id="PF16036">
    <property type="entry name" value="Chalcone_3"/>
    <property type="match status" value="1"/>
</dbReference>
<protein>
    <recommendedName>
        <fullName evidence="2">Chalcone isomerase domain-containing protein</fullName>
    </recommendedName>
</protein>
<proteinExistence type="predicted"/>
<dbReference type="OrthoDB" id="8527419at2"/>
<evidence type="ECO:0000313" key="4">
    <source>
        <dbReference type="Proteomes" id="UP000288789"/>
    </source>
</evidence>
<keyword evidence="1" id="KW-0732">Signal</keyword>
<reference evidence="3 4" key="1">
    <citation type="submission" date="2018-12" db="EMBL/GenBank/DDBJ databases">
        <authorList>
            <person name="Li A."/>
            <person name="Zhang M."/>
            <person name="Zhu H."/>
        </authorList>
    </citation>
    <scope>NUCLEOTIDE SEQUENCE [LARGE SCALE GENOMIC DNA]</scope>
    <source>
        <strain evidence="3 4">R04H25</strain>
    </source>
</reference>
<gene>
    <name evidence="3" type="ORF">EGC76_02390</name>
</gene>
<evidence type="ECO:0000259" key="2">
    <source>
        <dbReference type="Pfam" id="PF16036"/>
    </source>
</evidence>
<organism evidence="3 4">
    <name type="scientific">Pseudidiomarina gelatinasegens</name>
    <dbReference type="NCBI Taxonomy" id="2487740"/>
    <lineage>
        <taxon>Bacteria</taxon>
        <taxon>Pseudomonadati</taxon>
        <taxon>Pseudomonadota</taxon>
        <taxon>Gammaproteobacteria</taxon>
        <taxon>Alteromonadales</taxon>
        <taxon>Idiomarinaceae</taxon>
        <taxon>Pseudidiomarina</taxon>
    </lineage>
</organism>
<keyword evidence="4" id="KW-1185">Reference proteome</keyword>
<sequence>MKIKAFWLALTCAVLSVQPVYASQCSVAAFDELKTVGETRLKVWFWDVYDAELRTDTGAYQDSAQRALQLSYLRNIDADDLVDTTAEEWQRLKIENTEAHEQWLDALRGMWPDVREGDCITVVENDAGHAEFYGPEGRLGIIESAQFTDDFLAIWLSENSRFKDERNALIGAQ</sequence>
<dbReference type="EMBL" id="RSFE01000002">
    <property type="protein sequence ID" value="RWU12060.1"/>
    <property type="molecule type" value="Genomic_DNA"/>
</dbReference>
<evidence type="ECO:0000313" key="3">
    <source>
        <dbReference type="EMBL" id="RWU12060.1"/>
    </source>
</evidence>
<comment type="caution">
    <text evidence="3">The sequence shown here is derived from an EMBL/GenBank/DDBJ whole genome shotgun (WGS) entry which is preliminary data.</text>
</comment>